<evidence type="ECO:0000313" key="2">
    <source>
        <dbReference type="Proteomes" id="UP000436911"/>
    </source>
</evidence>
<dbReference type="EMBL" id="QUSG01000031">
    <property type="protein sequence ID" value="KAA3520088.1"/>
    <property type="molecule type" value="Genomic_DNA"/>
</dbReference>
<comment type="caution">
    <text evidence="1">The sequence shown here is derived from an EMBL/GenBank/DDBJ whole genome shotgun (WGS) entry which is preliminary data.</text>
</comment>
<accession>A0A368NSQ8</accession>
<name>A0A368NSQ8_AGRVI</name>
<gene>
    <name evidence="1" type="ORF">DXT89_25865</name>
</gene>
<sequence length="76" mass="8926">MKFIRAEELEEQRRAVAMTTGLGRESAKIYEFPVHNTQRLREMRERNLHKQVILESGAASWYHEAAIREAEDALKQ</sequence>
<proteinExistence type="predicted"/>
<dbReference type="AlphaFoldDB" id="A0A368NSQ8"/>
<dbReference type="OrthoDB" id="8001436at2"/>
<dbReference type="InterPro" id="IPR021232">
    <property type="entry name" value="DUF2735"/>
</dbReference>
<reference evidence="1 2" key="1">
    <citation type="submission" date="2018-08" db="EMBL/GenBank/DDBJ databases">
        <title>Genome sequencing of Agrobacterium vitis strain ICMP 10754.</title>
        <authorList>
            <person name="Visnovsky S.B."/>
            <person name="Pitman A.R."/>
        </authorList>
    </citation>
    <scope>NUCLEOTIDE SEQUENCE [LARGE SCALE GENOMIC DNA]</scope>
    <source>
        <strain evidence="1 2">ICMP 10754</strain>
    </source>
</reference>
<dbReference type="Proteomes" id="UP000436911">
    <property type="component" value="Unassembled WGS sequence"/>
</dbReference>
<organism evidence="1 2">
    <name type="scientific">Agrobacterium vitis</name>
    <name type="common">Rhizobium vitis</name>
    <dbReference type="NCBI Taxonomy" id="373"/>
    <lineage>
        <taxon>Bacteria</taxon>
        <taxon>Pseudomonadati</taxon>
        <taxon>Pseudomonadota</taxon>
        <taxon>Alphaproteobacteria</taxon>
        <taxon>Hyphomicrobiales</taxon>
        <taxon>Rhizobiaceae</taxon>
        <taxon>Rhizobium/Agrobacterium group</taxon>
        <taxon>Agrobacterium</taxon>
    </lineage>
</organism>
<evidence type="ECO:0000313" key="1">
    <source>
        <dbReference type="EMBL" id="KAA3520088.1"/>
    </source>
</evidence>
<protein>
    <submittedName>
        <fullName evidence="1">DUF2735 domain-containing protein</fullName>
    </submittedName>
</protein>
<dbReference type="Pfam" id="PF10931">
    <property type="entry name" value="DUF2735"/>
    <property type="match status" value="1"/>
</dbReference>